<dbReference type="RefSeq" id="WP_237604124.1">
    <property type="nucleotide sequence ID" value="NZ_JAIRBA010000042.1"/>
</dbReference>
<dbReference type="Gene3D" id="2.60.40.10">
    <property type="entry name" value="Immunoglobulins"/>
    <property type="match status" value="1"/>
</dbReference>
<comment type="caution">
    <text evidence="2">The sequence shown here is derived from an EMBL/GenBank/DDBJ whole genome shotgun (WGS) entry which is preliminary data.</text>
</comment>
<feature type="compositionally biased region" description="Basic residues" evidence="1">
    <location>
        <begin position="216"/>
        <end position="227"/>
    </location>
</feature>
<evidence type="ECO:0000313" key="2">
    <source>
        <dbReference type="EMBL" id="MCG2420347.1"/>
    </source>
</evidence>
<organism evidence="2 3">
    <name type="scientific">Aequorivita vitellina</name>
    <dbReference type="NCBI Taxonomy" id="2874475"/>
    <lineage>
        <taxon>Bacteria</taxon>
        <taxon>Pseudomonadati</taxon>
        <taxon>Bacteroidota</taxon>
        <taxon>Flavobacteriia</taxon>
        <taxon>Flavobacteriales</taxon>
        <taxon>Flavobacteriaceae</taxon>
        <taxon>Aequorivita</taxon>
    </lineage>
</organism>
<proteinExistence type="predicted"/>
<dbReference type="Proteomes" id="UP001139461">
    <property type="component" value="Unassembled WGS sequence"/>
</dbReference>
<name>A0A9X1U4I5_9FLAO</name>
<keyword evidence="3" id="KW-1185">Reference proteome</keyword>
<sequence>MSEQKDDFSKGVESLFRKTVEVNKHYLKQSTELFKEFGNSGKELKNFNLFQPEVLMGAFTSFTKMNLDHYKNMMDLGFAITKKAFNPASEDAAGETEESAEEPSFVLSATTFAGNRVNLQFLLDNIKSEEATCQLINSDYLNEEVPANTQKFPTVFNPQSFTLAAGQSQTVTIQISVNNDVRLGIYQSKVQVLGFEPAYFLIKLTIAEKPVEKPAKKSTAKSAKKSIAKTIKTTGNGRQKTKRTKKE</sequence>
<reference evidence="2" key="1">
    <citation type="submission" date="2021-09" db="EMBL/GenBank/DDBJ databases">
        <title>Genome of Aequorivita sp. strain F47161.</title>
        <authorList>
            <person name="Wang Y."/>
        </authorList>
    </citation>
    <scope>NUCLEOTIDE SEQUENCE</scope>
    <source>
        <strain evidence="2">F47161</strain>
    </source>
</reference>
<evidence type="ECO:0000256" key="1">
    <source>
        <dbReference type="SAM" id="MobiDB-lite"/>
    </source>
</evidence>
<dbReference type="EMBL" id="JAIRBA010000042">
    <property type="protein sequence ID" value="MCG2420347.1"/>
    <property type="molecule type" value="Genomic_DNA"/>
</dbReference>
<gene>
    <name evidence="2" type="ORF">K8089_15080</name>
</gene>
<dbReference type="InterPro" id="IPR013783">
    <property type="entry name" value="Ig-like_fold"/>
</dbReference>
<evidence type="ECO:0000313" key="3">
    <source>
        <dbReference type="Proteomes" id="UP001139461"/>
    </source>
</evidence>
<protein>
    <submittedName>
        <fullName evidence="2">Uncharacterized protein</fullName>
    </submittedName>
</protein>
<accession>A0A9X1U4I5</accession>
<feature type="region of interest" description="Disordered" evidence="1">
    <location>
        <begin position="211"/>
        <end position="247"/>
    </location>
</feature>
<dbReference type="AlphaFoldDB" id="A0A9X1U4I5"/>